<evidence type="ECO:0000313" key="2">
    <source>
        <dbReference type="Proteomes" id="UP000480684"/>
    </source>
</evidence>
<keyword evidence="2" id="KW-1185">Reference proteome</keyword>
<protein>
    <submittedName>
        <fullName evidence="1">Uncharacterized protein</fullName>
    </submittedName>
</protein>
<name>A0A7C9V167_9PROT</name>
<evidence type="ECO:0000313" key="1">
    <source>
        <dbReference type="EMBL" id="NFV81895.1"/>
    </source>
</evidence>
<dbReference type="Proteomes" id="UP000480684">
    <property type="component" value="Unassembled WGS sequence"/>
</dbReference>
<gene>
    <name evidence="1" type="ORF">G4223_17440</name>
</gene>
<proteinExistence type="predicted"/>
<dbReference type="EMBL" id="JAAIYP010000044">
    <property type="protein sequence ID" value="NFV81895.1"/>
    <property type="molecule type" value="Genomic_DNA"/>
</dbReference>
<organism evidence="1 2">
    <name type="scientific">Magnetospirillum aberrantis SpK</name>
    <dbReference type="NCBI Taxonomy" id="908842"/>
    <lineage>
        <taxon>Bacteria</taxon>
        <taxon>Pseudomonadati</taxon>
        <taxon>Pseudomonadota</taxon>
        <taxon>Alphaproteobacteria</taxon>
        <taxon>Rhodospirillales</taxon>
        <taxon>Rhodospirillaceae</taxon>
        <taxon>Magnetospirillum</taxon>
    </lineage>
</organism>
<accession>A0A7C9V167</accession>
<reference evidence="1 2" key="1">
    <citation type="submission" date="2020-02" db="EMBL/GenBank/DDBJ databases">
        <authorList>
            <person name="Dziuba M."/>
            <person name="Kuznetsov B."/>
            <person name="Mardanov A."/>
            <person name="Ravin N."/>
            <person name="Grouzdev D."/>
        </authorList>
    </citation>
    <scope>NUCLEOTIDE SEQUENCE [LARGE SCALE GENOMIC DNA]</scope>
    <source>
        <strain evidence="1 2">SpK</strain>
    </source>
</reference>
<comment type="caution">
    <text evidence="1">The sequence shown here is derived from an EMBL/GenBank/DDBJ whole genome shotgun (WGS) entry which is preliminary data.</text>
</comment>
<dbReference type="AlphaFoldDB" id="A0A7C9V167"/>
<sequence length="138" mass="13997">MGGFESAAMALGSMVANQQQSRQAAKAQSAQMEAQNALVVQQQQIKAKQQRDLLSRQMASARARLAAGGVGVGSGSGQALLAGMVKDSESQLADSDALLQGRQAASSAGNSSSGSGLLQGLNTVQQAWNVIQRLPGGG</sequence>
<dbReference type="RefSeq" id="WP_163682365.1">
    <property type="nucleotide sequence ID" value="NZ_JAAIYP010000044.1"/>
</dbReference>